<dbReference type="SUPFAM" id="SSF51735">
    <property type="entry name" value="NAD(P)-binding Rossmann-fold domains"/>
    <property type="match status" value="1"/>
</dbReference>
<dbReference type="Proteomes" id="UP000664534">
    <property type="component" value="Unassembled WGS sequence"/>
</dbReference>
<comment type="caution">
    <text evidence="1">The sequence shown here is derived from an EMBL/GenBank/DDBJ whole genome shotgun (WGS) entry which is preliminary data.</text>
</comment>
<sequence length="286" mass="31816">MVMQQPDPVDVLILGLGWTSTFLLPRLEQRDPPLSYAGTTRDGRDGSVPFTFDAADFEGAKKQLLKTPLARTVLITFPVRGAEAIETLLEAYAGTHPGSNDVRYVLLGATTIWKGDGWHDESSPYDKNDARGQAEDWLLHHLGSKGVVLDLAGLYGGQRHPKSWLVRVAKSKEAVKGKGAVHLIHGEDVARAVILSIDKWTAVAGNRWILTDGWSYDWWGLFVTYGRETREREGGEGLEYERWVFELLEEEGAKGLPRDKERLGRLIDGRGFWQAAGDVPRVGRVV</sequence>
<keyword evidence="2" id="KW-1185">Reference proteome</keyword>
<organism evidence="1 2">
    <name type="scientific">Imshaugia aleurites</name>
    <dbReference type="NCBI Taxonomy" id="172621"/>
    <lineage>
        <taxon>Eukaryota</taxon>
        <taxon>Fungi</taxon>
        <taxon>Dikarya</taxon>
        <taxon>Ascomycota</taxon>
        <taxon>Pezizomycotina</taxon>
        <taxon>Lecanoromycetes</taxon>
        <taxon>OSLEUM clade</taxon>
        <taxon>Lecanoromycetidae</taxon>
        <taxon>Lecanorales</taxon>
        <taxon>Lecanorineae</taxon>
        <taxon>Parmeliaceae</taxon>
        <taxon>Imshaugia</taxon>
    </lineage>
</organism>
<dbReference type="InterPro" id="IPR036291">
    <property type="entry name" value="NAD(P)-bd_dom_sf"/>
</dbReference>
<evidence type="ECO:0000313" key="1">
    <source>
        <dbReference type="EMBL" id="CAF9939371.1"/>
    </source>
</evidence>
<protein>
    <submittedName>
        <fullName evidence="1">Uncharacterized protein</fullName>
    </submittedName>
</protein>
<gene>
    <name evidence="1" type="ORF">IMSHALPRED_001316</name>
</gene>
<dbReference type="EMBL" id="CAJPDT010000118">
    <property type="protein sequence ID" value="CAF9939371.1"/>
    <property type="molecule type" value="Genomic_DNA"/>
</dbReference>
<dbReference type="OrthoDB" id="674948at2759"/>
<proteinExistence type="predicted"/>
<name>A0A8H3J2A3_9LECA</name>
<accession>A0A8H3J2A3</accession>
<dbReference type="Gene3D" id="3.40.50.720">
    <property type="entry name" value="NAD(P)-binding Rossmann-like Domain"/>
    <property type="match status" value="1"/>
</dbReference>
<dbReference type="PANTHER" id="PTHR40129">
    <property type="entry name" value="KETOPANTOATE REDUCTASE N-TERMINAL DOMAIN-CONTAINING PROTEIN"/>
    <property type="match status" value="1"/>
</dbReference>
<dbReference type="AlphaFoldDB" id="A0A8H3J2A3"/>
<reference evidence="1" key="1">
    <citation type="submission" date="2021-03" db="EMBL/GenBank/DDBJ databases">
        <authorList>
            <person name="Tagirdzhanova G."/>
        </authorList>
    </citation>
    <scope>NUCLEOTIDE SEQUENCE</scope>
</reference>
<evidence type="ECO:0000313" key="2">
    <source>
        <dbReference type="Proteomes" id="UP000664534"/>
    </source>
</evidence>
<dbReference type="PANTHER" id="PTHR40129:SF2">
    <property type="entry name" value="KETOPANTOATE REDUCTASE N-TERMINAL DOMAIN-CONTAINING PROTEIN"/>
    <property type="match status" value="1"/>
</dbReference>